<sequence length="135" mass="13526">MERARRDEFGNRVGHTTTGNPNVNVHGGGGGGGVVAVEVDEYGNPIAGNVPGAAGGHPQPVPTSQTEHHAATGLHRSGSGSSSSSEEDDGMGGRRKKKGLKEKLPGGAGHAGTAATTTTTTVTGATVPTRPRRRG</sequence>
<dbReference type="AlphaFoldDB" id="A0AAX6EAE0"/>
<keyword evidence="3" id="KW-1185">Reference proteome</keyword>
<dbReference type="GO" id="GO:0009631">
    <property type="term" value="P:cold acclimation"/>
    <property type="evidence" value="ECO:0007669"/>
    <property type="project" value="TreeGrafter"/>
</dbReference>
<dbReference type="GO" id="GO:0005829">
    <property type="term" value="C:cytosol"/>
    <property type="evidence" value="ECO:0007669"/>
    <property type="project" value="TreeGrafter"/>
</dbReference>
<evidence type="ECO:0000313" key="2">
    <source>
        <dbReference type="EMBL" id="KAJ6800923.1"/>
    </source>
</evidence>
<organism evidence="2 3">
    <name type="scientific">Iris pallida</name>
    <name type="common">Sweet iris</name>
    <dbReference type="NCBI Taxonomy" id="29817"/>
    <lineage>
        <taxon>Eukaryota</taxon>
        <taxon>Viridiplantae</taxon>
        <taxon>Streptophyta</taxon>
        <taxon>Embryophyta</taxon>
        <taxon>Tracheophyta</taxon>
        <taxon>Spermatophyta</taxon>
        <taxon>Magnoliopsida</taxon>
        <taxon>Liliopsida</taxon>
        <taxon>Asparagales</taxon>
        <taxon>Iridaceae</taxon>
        <taxon>Iridoideae</taxon>
        <taxon>Irideae</taxon>
        <taxon>Iris</taxon>
    </lineage>
</organism>
<dbReference type="InterPro" id="IPR000167">
    <property type="entry name" value="Dehydrin"/>
</dbReference>
<feature type="compositionally biased region" description="Basic and acidic residues" evidence="1">
    <location>
        <begin position="1"/>
        <end position="10"/>
    </location>
</feature>
<accession>A0AAX6EAE0</accession>
<dbReference type="GO" id="GO:0009737">
    <property type="term" value="P:response to abscisic acid"/>
    <property type="evidence" value="ECO:0007669"/>
    <property type="project" value="TreeGrafter"/>
</dbReference>
<reference evidence="2" key="1">
    <citation type="journal article" date="2023" name="GigaByte">
        <title>Genome assembly of the bearded iris, Iris pallida Lam.</title>
        <authorList>
            <person name="Bruccoleri R.E."/>
            <person name="Oakeley E.J."/>
            <person name="Faust A.M.E."/>
            <person name="Altorfer M."/>
            <person name="Dessus-Babus S."/>
            <person name="Burckhardt D."/>
            <person name="Oertli M."/>
            <person name="Naumann U."/>
            <person name="Petersen F."/>
            <person name="Wong J."/>
        </authorList>
    </citation>
    <scope>NUCLEOTIDE SEQUENCE</scope>
    <source>
        <strain evidence="2">GSM-AAB239-AS_SAM_17_03QT</strain>
    </source>
</reference>
<dbReference type="Pfam" id="PF00257">
    <property type="entry name" value="Dehydrin"/>
    <property type="match status" value="1"/>
</dbReference>
<dbReference type="EMBL" id="JANAVB010038615">
    <property type="protein sequence ID" value="KAJ6800923.1"/>
    <property type="molecule type" value="Genomic_DNA"/>
</dbReference>
<dbReference type="GO" id="GO:0009414">
    <property type="term" value="P:response to water deprivation"/>
    <property type="evidence" value="ECO:0007669"/>
    <property type="project" value="TreeGrafter"/>
</dbReference>
<protein>
    <submittedName>
        <fullName evidence="2">Water stress-inducible protein Rab21-like</fullName>
    </submittedName>
</protein>
<dbReference type="PANTHER" id="PTHR33346:SF49">
    <property type="entry name" value="DEHYDRIN"/>
    <property type="match status" value="1"/>
</dbReference>
<proteinExistence type="predicted"/>
<comment type="caution">
    <text evidence="2">The sequence shown here is derived from an EMBL/GenBank/DDBJ whole genome shotgun (WGS) entry which is preliminary data.</text>
</comment>
<gene>
    <name evidence="2" type="ORF">M6B38_202670</name>
</gene>
<reference evidence="2" key="2">
    <citation type="submission" date="2023-04" db="EMBL/GenBank/DDBJ databases">
        <authorList>
            <person name="Bruccoleri R.E."/>
            <person name="Oakeley E.J."/>
            <person name="Faust A.-M."/>
            <person name="Dessus-Babus S."/>
            <person name="Altorfer M."/>
            <person name="Burckhardt D."/>
            <person name="Oertli M."/>
            <person name="Naumann U."/>
            <person name="Petersen F."/>
            <person name="Wong J."/>
        </authorList>
    </citation>
    <scope>NUCLEOTIDE SEQUENCE</scope>
    <source>
        <strain evidence="2">GSM-AAB239-AS_SAM_17_03QT</strain>
        <tissue evidence="2">Leaf</tissue>
    </source>
</reference>
<dbReference type="Proteomes" id="UP001140949">
    <property type="component" value="Unassembled WGS sequence"/>
</dbReference>
<feature type="region of interest" description="Disordered" evidence="1">
    <location>
        <begin position="1"/>
        <end position="135"/>
    </location>
</feature>
<evidence type="ECO:0000256" key="1">
    <source>
        <dbReference type="SAM" id="MobiDB-lite"/>
    </source>
</evidence>
<feature type="compositionally biased region" description="Low complexity" evidence="1">
    <location>
        <begin position="13"/>
        <end position="25"/>
    </location>
</feature>
<evidence type="ECO:0000313" key="3">
    <source>
        <dbReference type="Proteomes" id="UP001140949"/>
    </source>
</evidence>
<name>A0AAX6EAE0_IRIPA</name>
<feature type="compositionally biased region" description="Low complexity" evidence="1">
    <location>
        <begin position="111"/>
        <end position="129"/>
    </location>
</feature>
<dbReference type="PANTHER" id="PTHR33346">
    <property type="entry name" value="DEHYDRIN XERO 2-RELATED"/>
    <property type="match status" value="1"/>
</dbReference>